<organism evidence="2 3">
    <name type="scientific">Metamycoplasma subdolum</name>
    <dbReference type="NCBI Taxonomy" id="92407"/>
    <lineage>
        <taxon>Bacteria</taxon>
        <taxon>Bacillati</taxon>
        <taxon>Mycoplasmatota</taxon>
        <taxon>Mycoplasmoidales</taxon>
        <taxon>Metamycoplasmataceae</taxon>
        <taxon>Metamycoplasma</taxon>
    </lineage>
</organism>
<feature type="transmembrane region" description="Helical" evidence="1">
    <location>
        <begin position="35"/>
        <end position="57"/>
    </location>
</feature>
<sequence>MRIYYKIINMKNKFTDTLENDFKEKAKKKRIVSKALFWTLIPLTIAASVGGAIYFVIKNSRPLKKINLTKELFDQWSNIEFEKKLNNSKSAADIIKDFEKAKLENENKTNEFKKHNPKPSKKDLEDFEENLVDLNVFIASVVSKKGTFKQDKYLIFKFLNIEKVIKNDGKVDENAIKITYEVFPNLETAEINENKKVYATKKSKFYFKTSKIVEIVSSTENWETSAKFLEVFDKHMKEIKDIIRYREDPVNDKDGEKWFKSEKFQQQVFEWFKKLVEEAETQPQLFKKEIYDIKPYTEQSNTKTYVQWNPTKGLNELTIDYYYQHKTNATARSDGKRKIFTILDI</sequence>
<reference evidence="2 3" key="1">
    <citation type="submission" date="2018-10" db="EMBL/GenBank/DDBJ databases">
        <title>Genomic Encyclopedia of Archaeal and Bacterial Type Strains, Phase II (KMG-II): from individual species to whole genera.</title>
        <authorList>
            <person name="Goeker M."/>
        </authorList>
    </citation>
    <scope>NUCLEOTIDE SEQUENCE [LARGE SCALE GENOMIC DNA]</scope>
    <source>
        <strain evidence="2 3">ATCC 29870</strain>
    </source>
</reference>
<dbReference type="Proteomes" id="UP000267246">
    <property type="component" value="Unassembled WGS sequence"/>
</dbReference>
<keyword evidence="1" id="KW-0472">Membrane</keyword>
<evidence type="ECO:0000256" key="1">
    <source>
        <dbReference type="SAM" id="Phobius"/>
    </source>
</evidence>
<dbReference type="EMBL" id="REFI01000011">
    <property type="protein sequence ID" value="RMA77457.1"/>
    <property type="molecule type" value="Genomic_DNA"/>
</dbReference>
<dbReference type="AlphaFoldDB" id="A0A3L9ZYK7"/>
<accession>A0A3L9ZYK7</accession>
<keyword evidence="3" id="KW-1185">Reference proteome</keyword>
<comment type="caution">
    <text evidence="2">The sequence shown here is derived from an EMBL/GenBank/DDBJ whole genome shotgun (WGS) entry which is preliminary data.</text>
</comment>
<keyword evidence="1" id="KW-0812">Transmembrane</keyword>
<protein>
    <submittedName>
        <fullName evidence="2">Uncharacterized protein</fullName>
    </submittedName>
</protein>
<name>A0A3L9ZYK7_9BACT</name>
<gene>
    <name evidence="2" type="ORF">JN00_0567</name>
</gene>
<proteinExistence type="predicted"/>
<evidence type="ECO:0000313" key="2">
    <source>
        <dbReference type="EMBL" id="RMA77457.1"/>
    </source>
</evidence>
<keyword evidence="1" id="KW-1133">Transmembrane helix</keyword>
<evidence type="ECO:0000313" key="3">
    <source>
        <dbReference type="Proteomes" id="UP000267246"/>
    </source>
</evidence>